<dbReference type="Proteomes" id="UP001149400">
    <property type="component" value="Unassembled WGS sequence"/>
</dbReference>
<proteinExistence type="predicted"/>
<feature type="region of interest" description="Disordered" evidence="1">
    <location>
        <begin position="37"/>
        <end position="59"/>
    </location>
</feature>
<accession>A0ABT5R5Z0</accession>
<comment type="caution">
    <text evidence="2">The sequence shown here is derived from an EMBL/GenBank/DDBJ whole genome shotgun (WGS) entry which is preliminary data.</text>
</comment>
<evidence type="ECO:0000256" key="1">
    <source>
        <dbReference type="SAM" id="MobiDB-lite"/>
    </source>
</evidence>
<dbReference type="EMBL" id="JAJUBC010000028">
    <property type="protein sequence ID" value="MDD1795404.1"/>
    <property type="molecule type" value="Genomic_DNA"/>
</dbReference>
<evidence type="ECO:0000313" key="3">
    <source>
        <dbReference type="Proteomes" id="UP001149400"/>
    </source>
</evidence>
<dbReference type="RefSeq" id="WP_274166204.1">
    <property type="nucleotide sequence ID" value="NZ_JAJUBC010000028.1"/>
</dbReference>
<evidence type="ECO:0000313" key="2">
    <source>
        <dbReference type="EMBL" id="MDD1795404.1"/>
    </source>
</evidence>
<organism evidence="2 3">
    <name type="scientific">Enterovibrio gelatinilyticus</name>
    <dbReference type="NCBI Taxonomy" id="2899819"/>
    <lineage>
        <taxon>Bacteria</taxon>
        <taxon>Pseudomonadati</taxon>
        <taxon>Pseudomonadota</taxon>
        <taxon>Gammaproteobacteria</taxon>
        <taxon>Vibrionales</taxon>
        <taxon>Vibrionaceae</taxon>
        <taxon>Enterovibrio</taxon>
    </lineage>
</organism>
<gene>
    <name evidence="2" type="ORF">LRP50_19930</name>
</gene>
<name>A0ABT5R5Z0_9GAMM</name>
<protein>
    <recommendedName>
        <fullName evidence="4">Secreted protein</fullName>
    </recommendedName>
</protein>
<reference evidence="2" key="1">
    <citation type="submission" date="2021-12" db="EMBL/GenBank/DDBJ databases">
        <title>Enterovibrio ZSDZ35 sp. nov. and Enterovibrio ZSDZ42 sp. nov., isolated from coastal seawater in Qingdao.</title>
        <authorList>
            <person name="Zhang P."/>
        </authorList>
    </citation>
    <scope>NUCLEOTIDE SEQUENCE</scope>
    <source>
        <strain evidence="2">ZSDZ42</strain>
    </source>
</reference>
<evidence type="ECO:0008006" key="4">
    <source>
        <dbReference type="Google" id="ProtNLM"/>
    </source>
</evidence>
<sequence>MPAILLILFAFGYLGRVTPTQTMSRSPHVGQHRVTGMFSRGHDAKGATEFSERKVSPIE</sequence>
<keyword evidence="3" id="KW-1185">Reference proteome</keyword>
<feature type="compositionally biased region" description="Basic and acidic residues" evidence="1">
    <location>
        <begin position="40"/>
        <end position="59"/>
    </location>
</feature>